<keyword evidence="1" id="KW-0067">ATP-binding</keyword>
<dbReference type="InterPro" id="IPR013815">
    <property type="entry name" value="ATP_grasp_subdomain_1"/>
</dbReference>
<protein>
    <submittedName>
        <fullName evidence="3">Alpha-L-glutamate ligase</fullName>
    </submittedName>
</protein>
<evidence type="ECO:0000256" key="1">
    <source>
        <dbReference type="PROSITE-ProRule" id="PRU00409"/>
    </source>
</evidence>
<keyword evidence="4" id="KW-1185">Reference proteome</keyword>
<reference evidence="3 4" key="1">
    <citation type="submission" date="2016-08" db="EMBL/GenBank/DDBJ databases">
        <title>Novel Firmicutes and Novel Genomes.</title>
        <authorList>
            <person name="Poppleton D.I."/>
            <person name="Gribaldo S."/>
        </authorList>
    </citation>
    <scope>NUCLEOTIDE SEQUENCE [LARGE SCALE GENOMIC DNA]</scope>
    <source>
        <strain evidence="3 4">CTT3</strain>
    </source>
</reference>
<accession>A0A419T8W2</accession>
<dbReference type="Gene3D" id="3.30.1490.20">
    <property type="entry name" value="ATP-grasp fold, A domain"/>
    <property type="match status" value="1"/>
</dbReference>
<dbReference type="Pfam" id="PF08443">
    <property type="entry name" value="RimK"/>
    <property type="match status" value="1"/>
</dbReference>
<dbReference type="PANTHER" id="PTHR21621">
    <property type="entry name" value="RIBOSOMAL PROTEIN S6 MODIFICATION PROTEIN"/>
    <property type="match status" value="1"/>
</dbReference>
<dbReference type="EMBL" id="MCIB01000003">
    <property type="protein sequence ID" value="RKD33922.1"/>
    <property type="molecule type" value="Genomic_DNA"/>
</dbReference>
<keyword evidence="3" id="KW-0436">Ligase</keyword>
<evidence type="ECO:0000313" key="3">
    <source>
        <dbReference type="EMBL" id="RKD33922.1"/>
    </source>
</evidence>
<keyword evidence="1" id="KW-0547">Nucleotide-binding</keyword>
<evidence type="ECO:0000259" key="2">
    <source>
        <dbReference type="PROSITE" id="PS50975"/>
    </source>
</evidence>
<dbReference type="GO" id="GO:0005524">
    <property type="term" value="F:ATP binding"/>
    <property type="evidence" value="ECO:0007669"/>
    <property type="project" value="UniProtKB-UniRule"/>
</dbReference>
<dbReference type="AlphaFoldDB" id="A0A419T8W2"/>
<feature type="domain" description="ATP-grasp" evidence="2">
    <location>
        <begin position="75"/>
        <end position="258"/>
    </location>
</feature>
<dbReference type="RefSeq" id="WP_120167404.1">
    <property type="nucleotide sequence ID" value="NZ_MCIB01000003.1"/>
</dbReference>
<dbReference type="SUPFAM" id="SSF56059">
    <property type="entry name" value="Glutathione synthetase ATP-binding domain-like"/>
    <property type="match status" value="1"/>
</dbReference>
<dbReference type="PANTHER" id="PTHR21621:SF0">
    <property type="entry name" value="BETA-CITRYLGLUTAMATE SYNTHASE B-RELATED"/>
    <property type="match status" value="1"/>
</dbReference>
<dbReference type="InterPro" id="IPR013651">
    <property type="entry name" value="ATP-grasp_RimK-type"/>
</dbReference>
<evidence type="ECO:0000313" key="4">
    <source>
        <dbReference type="Proteomes" id="UP000284177"/>
    </source>
</evidence>
<dbReference type="Gene3D" id="3.30.470.20">
    <property type="entry name" value="ATP-grasp fold, B domain"/>
    <property type="match status" value="1"/>
</dbReference>
<dbReference type="GO" id="GO:0046872">
    <property type="term" value="F:metal ion binding"/>
    <property type="evidence" value="ECO:0007669"/>
    <property type="project" value="InterPro"/>
</dbReference>
<name>A0A419T8W2_9FIRM</name>
<dbReference type="GO" id="GO:0016879">
    <property type="term" value="F:ligase activity, forming carbon-nitrogen bonds"/>
    <property type="evidence" value="ECO:0007669"/>
    <property type="project" value="TreeGrafter"/>
</dbReference>
<dbReference type="OrthoDB" id="1704979at2"/>
<gene>
    <name evidence="3" type="ORF">BET03_08315</name>
</gene>
<dbReference type="InterPro" id="IPR011761">
    <property type="entry name" value="ATP-grasp"/>
</dbReference>
<dbReference type="Proteomes" id="UP000284177">
    <property type="component" value="Unassembled WGS sequence"/>
</dbReference>
<dbReference type="GO" id="GO:0005737">
    <property type="term" value="C:cytoplasm"/>
    <property type="evidence" value="ECO:0007669"/>
    <property type="project" value="TreeGrafter"/>
</dbReference>
<comment type="caution">
    <text evidence="3">The sequence shown here is derived from an EMBL/GenBank/DDBJ whole genome shotgun (WGS) entry which is preliminary data.</text>
</comment>
<organism evidence="3 4">
    <name type="scientific">Thermohalobacter berrensis</name>
    <dbReference type="NCBI Taxonomy" id="99594"/>
    <lineage>
        <taxon>Bacteria</taxon>
        <taxon>Bacillati</taxon>
        <taxon>Bacillota</taxon>
        <taxon>Tissierellia</taxon>
        <taxon>Tissierellales</taxon>
        <taxon>Thermohalobacteraceae</taxon>
        <taxon>Thermohalobacter</taxon>
    </lineage>
</organism>
<proteinExistence type="predicted"/>
<dbReference type="PROSITE" id="PS50975">
    <property type="entry name" value="ATP_GRASP"/>
    <property type="match status" value="1"/>
</dbReference>
<sequence length="269" mass="31083">MKLVSFNPYRTIGIKGVTYVKPENIFREIDKVKEADYILFPEYWQVNFLVYGLHKKIFPNISTFHLGHNKVEMTRGLWATFPNNVPYTKILNKSQLNIDEIEEEFGYPLVAKEVKNSMGRGVFLIENRSQLLEYSNNNEVLYIQEKLPIDRDLRIVYLGNKVIAAYWRIGREGVFHNNIAKGGNYSFEDIPIGAVDLVDKVAKKLSINHAGFDVAVVGDKYHILEFNVLFGNDALRHLGIKVESLIYDYIRSDFDPDTPTYPTIRKRVS</sequence>